<dbReference type="Gene3D" id="3.40.190.10">
    <property type="entry name" value="Periplasmic binding protein-like II"/>
    <property type="match status" value="1"/>
</dbReference>
<dbReference type="SUPFAM" id="SSF53850">
    <property type="entry name" value="Periplasmic binding protein-like II"/>
    <property type="match status" value="1"/>
</dbReference>
<evidence type="ECO:0000259" key="2">
    <source>
        <dbReference type="Pfam" id="PF00496"/>
    </source>
</evidence>
<reference evidence="3 4" key="1">
    <citation type="submission" date="2020-08" db="EMBL/GenBank/DDBJ databases">
        <title>Genomic Encyclopedia of Type Strains, Phase III (KMG-III): the genomes of soil and plant-associated and newly described type strains.</title>
        <authorList>
            <person name="Whitman W."/>
        </authorList>
    </citation>
    <scope>NUCLEOTIDE SEQUENCE [LARGE SCALE GENOMIC DNA]</scope>
    <source>
        <strain evidence="3 4">CECT 8960</strain>
    </source>
</reference>
<feature type="domain" description="Solute-binding protein family 5" evidence="2">
    <location>
        <begin position="85"/>
        <end position="452"/>
    </location>
</feature>
<comment type="caution">
    <text evidence="3">The sequence shown here is derived from an EMBL/GenBank/DDBJ whole genome shotgun (WGS) entry which is preliminary data.</text>
</comment>
<name>A0A7W7VH92_9PSEU</name>
<dbReference type="Gene3D" id="3.10.105.10">
    <property type="entry name" value="Dipeptide-binding Protein, Domain 3"/>
    <property type="match status" value="1"/>
</dbReference>
<feature type="chain" id="PRO_5039182348" evidence="1">
    <location>
        <begin position="26"/>
        <end position="550"/>
    </location>
</feature>
<dbReference type="GO" id="GO:0043190">
    <property type="term" value="C:ATP-binding cassette (ABC) transporter complex"/>
    <property type="evidence" value="ECO:0007669"/>
    <property type="project" value="InterPro"/>
</dbReference>
<feature type="signal peptide" evidence="1">
    <location>
        <begin position="1"/>
        <end position="25"/>
    </location>
</feature>
<evidence type="ECO:0000313" key="4">
    <source>
        <dbReference type="Proteomes" id="UP000520767"/>
    </source>
</evidence>
<protein>
    <submittedName>
        <fullName evidence="3">Peptide/nickel transport system substrate-binding protein</fullName>
    </submittedName>
</protein>
<dbReference type="GO" id="GO:1904680">
    <property type="term" value="F:peptide transmembrane transporter activity"/>
    <property type="evidence" value="ECO:0007669"/>
    <property type="project" value="TreeGrafter"/>
</dbReference>
<keyword evidence="4" id="KW-1185">Reference proteome</keyword>
<dbReference type="Proteomes" id="UP000520767">
    <property type="component" value="Unassembled WGS sequence"/>
</dbReference>
<dbReference type="Gene3D" id="3.90.76.10">
    <property type="entry name" value="Dipeptide-binding Protein, Domain 1"/>
    <property type="match status" value="1"/>
</dbReference>
<organism evidence="3 4">
    <name type="scientific">Actinophytocola algeriensis</name>
    <dbReference type="NCBI Taxonomy" id="1768010"/>
    <lineage>
        <taxon>Bacteria</taxon>
        <taxon>Bacillati</taxon>
        <taxon>Actinomycetota</taxon>
        <taxon>Actinomycetes</taxon>
        <taxon>Pseudonocardiales</taxon>
        <taxon>Pseudonocardiaceae</taxon>
    </lineage>
</organism>
<dbReference type="InterPro" id="IPR030678">
    <property type="entry name" value="Peptide/Ni-bd"/>
</dbReference>
<dbReference type="AlphaFoldDB" id="A0A7W7VH92"/>
<dbReference type="GO" id="GO:0015833">
    <property type="term" value="P:peptide transport"/>
    <property type="evidence" value="ECO:0007669"/>
    <property type="project" value="TreeGrafter"/>
</dbReference>
<accession>A0A7W7VH92</accession>
<dbReference type="PANTHER" id="PTHR30290">
    <property type="entry name" value="PERIPLASMIC BINDING COMPONENT OF ABC TRANSPORTER"/>
    <property type="match status" value="1"/>
</dbReference>
<dbReference type="InterPro" id="IPR039424">
    <property type="entry name" value="SBP_5"/>
</dbReference>
<proteinExistence type="predicted"/>
<evidence type="ECO:0000256" key="1">
    <source>
        <dbReference type="SAM" id="SignalP"/>
    </source>
</evidence>
<dbReference type="PIRSF" id="PIRSF002741">
    <property type="entry name" value="MppA"/>
    <property type="match status" value="1"/>
</dbReference>
<dbReference type="GO" id="GO:0042597">
    <property type="term" value="C:periplasmic space"/>
    <property type="evidence" value="ECO:0007669"/>
    <property type="project" value="UniProtKB-ARBA"/>
</dbReference>
<dbReference type="InterPro" id="IPR000914">
    <property type="entry name" value="SBP_5_dom"/>
</dbReference>
<keyword evidence="1" id="KW-0732">Signal</keyword>
<dbReference type="PROSITE" id="PS51257">
    <property type="entry name" value="PROKAR_LIPOPROTEIN"/>
    <property type="match status" value="1"/>
</dbReference>
<dbReference type="EMBL" id="JACHJQ010000006">
    <property type="protein sequence ID" value="MBB4909959.1"/>
    <property type="molecule type" value="Genomic_DNA"/>
</dbReference>
<dbReference type="Pfam" id="PF00496">
    <property type="entry name" value="SBP_bac_5"/>
    <property type="match status" value="1"/>
</dbReference>
<dbReference type="CDD" id="cd08509">
    <property type="entry name" value="PBP2_TmCBP_oligosaccharides_like"/>
    <property type="match status" value="1"/>
</dbReference>
<sequence length="550" mass="61107">MARRWRLLVVAMAAAVGMGTVSCSAGPTEAEGLTADGLVPFINMGDYAPGASPQRNFNPFSPNKAVVGFTFETLYQVDGFNCAETPWLATAYQWEGTQKLTFTLRDGVRWHDGRPFTADDVVFTYEMIKANPALDLMGVGPILKSVTGQGSTVTMEFNSPAALLFSKIAKVEIVPKHIWESAGDPVRFTNNDAIGTGPYRVKTFNARQMVLERDPGYWQADKVKVKELRFTHSPEGQVDQLRLERGEYDMNSMFVPDIEKVYVAKDPEHNKYWFAPGGVISLYPNLTKAPFDDVEFRRALTSAFDRQGIADKAQFGYVETASQTGLILPNQEEWLDNDFPDGGRIAYDVDKARKALDDAGYEVDGENRRLGKDGKPLSFEFKVPTGWNDWIQAAQIVKDDFRELGIQVDVATPQQATYEADRAVGNYDLLFGVYGGDCNIHKDFADPLASGQSAEIGKPAVSNFSRWRDDTTDQLLNTLASAGDEQAQKDAVRGLQQVMMDEVPNIPLWYGAKWFQYRTKRVTGWPSAEDPYATSTDVLLIVTRLQPAGS</sequence>
<evidence type="ECO:0000313" key="3">
    <source>
        <dbReference type="EMBL" id="MBB4909959.1"/>
    </source>
</evidence>
<gene>
    <name evidence="3" type="ORF">FHR82_006217</name>
</gene>
<dbReference type="RefSeq" id="WP_184814000.1">
    <property type="nucleotide sequence ID" value="NZ_JACHJQ010000006.1"/>
</dbReference>